<feature type="chain" id="PRO_5040428476" evidence="1">
    <location>
        <begin position="25"/>
        <end position="75"/>
    </location>
</feature>
<protein>
    <submittedName>
        <fullName evidence="2">Uncharacterized protein</fullName>
    </submittedName>
</protein>
<gene>
    <name evidence="2" type="ORF">DIABBA_LOCUS7608</name>
</gene>
<sequence>MVFKMFKVLSIVLVVLSIFLTVMGHPLHQEDLEAAATGDDHHGRVQIKVYRGPSEHSGHDYFAPWGYWVKQPADH</sequence>
<accession>A0A9N9XCU3</accession>
<proteinExistence type="predicted"/>
<keyword evidence="3" id="KW-1185">Reference proteome</keyword>
<reference evidence="2" key="1">
    <citation type="submission" date="2022-01" db="EMBL/GenBank/DDBJ databases">
        <authorList>
            <person name="King R."/>
        </authorList>
    </citation>
    <scope>NUCLEOTIDE SEQUENCE</scope>
</reference>
<dbReference type="AlphaFoldDB" id="A0A9N9XCU3"/>
<evidence type="ECO:0000256" key="1">
    <source>
        <dbReference type="SAM" id="SignalP"/>
    </source>
</evidence>
<keyword evidence="1" id="KW-0732">Signal</keyword>
<evidence type="ECO:0000313" key="3">
    <source>
        <dbReference type="Proteomes" id="UP001153709"/>
    </source>
</evidence>
<dbReference type="EMBL" id="OU898280">
    <property type="protein sequence ID" value="CAG9834280.1"/>
    <property type="molecule type" value="Genomic_DNA"/>
</dbReference>
<name>A0A9N9XCU3_DIABA</name>
<dbReference type="OrthoDB" id="6432123at2759"/>
<feature type="signal peptide" evidence="1">
    <location>
        <begin position="1"/>
        <end position="24"/>
    </location>
</feature>
<organism evidence="2 3">
    <name type="scientific">Diabrotica balteata</name>
    <name type="common">Banded cucumber beetle</name>
    <dbReference type="NCBI Taxonomy" id="107213"/>
    <lineage>
        <taxon>Eukaryota</taxon>
        <taxon>Metazoa</taxon>
        <taxon>Ecdysozoa</taxon>
        <taxon>Arthropoda</taxon>
        <taxon>Hexapoda</taxon>
        <taxon>Insecta</taxon>
        <taxon>Pterygota</taxon>
        <taxon>Neoptera</taxon>
        <taxon>Endopterygota</taxon>
        <taxon>Coleoptera</taxon>
        <taxon>Polyphaga</taxon>
        <taxon>Cucujiformia</taxon>
        <taxon>Chrysomeloidea</taxon>
        <taxon>Chrysomelidae</taxon>
        <taxon>Galerucinae</taxon>
        <taxon>Diabroticina</taxon>
        <taxon>Diabroticites</taxon>
        <taxon>Diabrotica</taxon>
    </lineage>
</organism>
<dbReference type="Proteomes" id="UP001153709">
    <property type="component" value="Chromosome 5"/>
</dbReference>
<evidence type="ECO:0000313" key="2">
    <source>
        <dbReference type="EMBL" id="CAG9834280.1"/>
    </source>
</evidence>